<protein>
    <submittedName>
        <fullName evidence="2">Conjugal transfer protein TraL</fullName>
    </submittedName>
</protein>
<comment type="caution">
    <text evidence="2">The sequence shown here is derived from an EMBL/GenBank/DDBJ whole genome shotgun (WGS) entry which is preliminary data.</text>
</comment>
<dbReference type="InterPro" id="IPR009838">
    <property type="entry name" value="T4SS_TraL"/>
</dbReference>
<evidence type="ECO:0000313" key="3">
    <source>
        <dbReference type="EMBL" id="KVM23864.1"/>
    </source>
</evidence>
<organism evidence="2 5">
    <name type="scientific">Burkholderia ubonensis</name>
    <dbReference type="NCBI Taxonomy" id="101571"/>
    <lineage>
        <taxon>Bacteria</taxon>
        <taxon>Pseudomonadati</taxon>
        <taxon>Pseudomonadota</taxon>
        <taxon>Betaproteobacteria</taxon>
        <taxon>Burkholderiales</taxon>
        <taxon>Burkholderiaceae</taxon>
        <taxon>Burkholderia</taxon>
        <taxon>Burkholderia cepacia complex</taxon>
    </lineage>
</organism>
<dbReference type="Pfam" id="PF07178">
    <property type="entry name" value="TraL"/>
    <property type="match status" value="1"/>
</dbReference>
<evidence type="ECO:0000313" key="4">
    <source>
        <dbReference type="Proteomes" id="UP000061665"/>
    </source>
</evidence>
<dbReference type="Proteomes" id="UP000061665">
    <property type="component" value="Unassembled WGS sequence"/>
</dbReference>
<accession>A0A102X318</accession>
<keyword evidence="1" id="KW-0812">Transmembrane</keyword>
<reference evidence="4 5" key="1">
    <citation type="submission" date="2015-11" db="EMBL/GenBank/DDBJ databases">
        <title>Expanding the genomic diversity of Burkholderia species for the development of highly accurate diagnostics.</title>
        <authorList>
            <person name="Sahl J."/>
            <person name="Keim P."/>
            <person name="Wagner D."/>
        </authorList>
    </citation>
    <scope>NUCLEOTIDE SEQUENCE [LARGE SCALE GENOMIC DNA]</scope>
    <source>
        <strain evidence="2 5">MSMB2036</strain>
        <strain evidence="3 4">MSMB2058</strain>
    </source>
</reference>
<dbReference type="EMBL" id="LOXM01000185">
    <property type="protein sequence ID" value="KVG61647.1"/>
    <property type="molecule type" value="Genomic_DNA"/>
</dbReference>
<name>A0A102X318_9BURK</name>
<dbReference type="Proteomes" id="UP000064029">
    <property type="component" value="Unassembled WGS sequence"/>
</dbReference>
<dbReference type="RefSeq" id="WP_059593208.1">
    <property type="nucleotide sequence ID" value="NZ_CP013415.1"/>
</dbReference>
<proteinExistence type="predicted"/>
<dbReference type="NCBIfam" id="TIGR02762">
    <property type="entry name" value="TraL_TIGR"/>
    <property type="match status" value="1"/>
</dbReference>
<feature type="transmembrane region" description="Helical" evidence="1">
    <location>
        <begin position="30"/>
        <end position="58"/>
    </location>
</feature>
<evidence type="ECO:0000313" key="5">
    <source>
        <dbReference type="Proteomes" id="UP000064029"/>
    </source>
</evidence>
<dbReference type="EMBL" id="LOZE01000120">
    <property type="protein sequence ID" value="KVM23864.1"/>
    <property type="molecule type" value="Genomic_DNA"/>
</dbReference>
<evidence type="ECO:0000313" key="2">
    <source>
        <dbReference type="EMBL" id="KVG61647.1"/>
    </source>
</evidence>
<dbReference type="OrthoDB" id="8548046at2"/>
<gene>
    <name evidence="2" type="ORF">WJ33_31200</name>
    <name evidence="3" type="ORF">WJ53_17105</name>
</gene>
<keyword evidence="1" id="KW-0472">Membrane</keyword>
<evidence type="ECO:0000256" key="1">
    <source>
        <dbReference type="SAM" id="Phobius"/>
    </source>
</evidence>
<dbReference type="AlphaFoldDB" id="A0A102X318"/>
<sequence length="97" mass="10503">MSADDLSHAVPLTLDDPPKLLFWDWDVACIAMFGIMSGLGTGYPIVGFLLGIGLAWAYAHFFKSDLHPGIAAHLIAWIAGMPTPSDLPPTHLREFKG</sequence>
<dbReference type="GO" id="GO:0019867">
    <property type="term" value="C:outer membrane"/>
    <property type="evidence" value="ECO:0007669"/>
    <property type="project" value="InterPro"/>
</dbReference>
<keyword evidence="1" id="KW-1133">Transmembrane helix</keyword>